<proteinExistence type="predicted"/>
<dbReference type="Proteomes" id="UP000002019">
    <property type="component" value="Chromosome"/>
</dbReference>
<dbReference type="HOGENOM" id="CLU_1203501_0_0_0"/>
<dbReference type="AlphaFoldDB" id="B0VG38"/>
<dbReference type="EMBL" id="CU466930">
    <property type="protein sequence ID" value="CAO80256.1"/>
    <property type="molecule type" value="Genomic_DNA"/>
</dbReference>
<dbReference type="OrthoDB" id="9811614at2"/>
<dbReference type="RefSeq" id="WP_015424117.1">
    <property type="nucleotide sequence ID" value="NC_020449.1"/>
</dbReference>
<reference evidence="1 2" key="1">
    <citation type="journal article" date="2008" name="J. Bacteriol.">
        <title>'Candidatus Cloacamonas acidaminovorans': genome sequence reconstruction provides a first glimpse of a new bacterial division.</title>
        <authorList>
            <person name="Pelletier E."/>
            <person name="Kreimeyer A."/>
            <person name="Bocs S."/>
            <person name="Rouy Z."/>
            <person name="Gyapay G."/>
            <person name="Chouari R."/>
            <person name="Riviere D."/>
            <person name="Ganesan A."/>
            <person name="Daegelen P."/>
            <person name="Sghir A."/>
            <person name="Cohen G.N."/>
            <person name="Medigue C."/>
            <person name="Weissenbach J."/>
            <person name="Le Paslier D."/>
        </authorList>
    </citation>
    <scope>NUCLEOTIDE SEQUENCE [LARGE SCALE GENOMIC DNA]</scope>
    <source>
        <strain evidence="2">Evry</strain>
    </source>
</reference>
<evidence type="ECO:0000313" key="1">
    <source>
        <dbReference type="EMBL" id="CAO80256.1"/>
    </source>
</evidence>
<gene>
    <name evidence="1" type="ordered locus">CLOAM0351</name>
</gene>
<accession>B0VG38</accession>
<dbReference type="EC" id="3.1.21.4" evidence="1"/>
<keyword evidence="1" id="KW-0378">Hydrolase</keyword>
<dbReference type="eggNOG" id="ENOG502ZBR5">
    <property type="taxonomic scope" value="Bacteria"/>
</dbReference>
<organism evidence="1 2">
    <name type="scientific">Cloacimonas acidaminovorans (strain Evry)</name>
    <dbReference type="NCBI Taxonomy" id="459349"/>
    <lineage>
        <taxon>Bacteria</taxon>
        <taxon>Pseudomonadati</taxon>
        <taxon>Candidatus Cloacimonadota</taxon>
        <taxon>Candidatus Cloacimonadia</taxon>
        <taxon>Candidatus Cloacimonadales</taxon>
        <taxon>Candidatus Cloacimonadaceae</taxon>
        <taxon>Candidatus Cloacimonas</taxon>
    </lineage>
</organism>
<dbReference type="GO" id="GO:0009036">
    <property type="term" value="F:type II site-specific deoxyribonuclease activity"/>
    <property type="evidence" value="ECO:0007669"/>
    <property type="project" value="UniProtKB-EC"/>
</dbReference>
<sequence length="235" mass="26991">MKIPTVEDLINIYDAIIKGIDKEALNSKDRAYGGIIRAGKGSLVENIAKGMIQIAWDRLHGDQTHLSLNKKKVRIPIKVDYVKRIKNPEIKSYIQDHFGNYYYELNIDVPVYIDNELVLGVECKSYTENAMLKRILVDFTLLKTQYPTLDCVLLQLESQLNGDYSNISQSIIFGSSSTHTLLSYFDVDLYIITLLQGERKVKKPIHKKEYFKELTSESIEKAISTFQNILSKHKK</sequence>
<dbReference type="KEGG" id="caci:CLOAM0351"/>
<protein>
    <submittedName>
        <fullName evidence="1">Type II restriction enzyme DdeI (Endonuclease DdeI) (R.DdeI)</fullName>
        <ecNumber evidence="1">3.1.21.4</ecNumber>
    </submittedName>
</protein>
<evidence type="ECO:0000313" key="2">
    <source>
        <dbReference type="Proteomes" id="UP000002019"/>
    </source>
</evidence>
<dbReference type="REBASE" id="20271">
    <property type="entry name" value="CacGORF352P"/>
</dbReference>
<name>B0VG38_CLOAI</name>
<keyword evidence="2" id="KW-1185">Reference proteome</keyword>